<dbReference type="STRING" id="1720063.SAMN05216217_1158"/>
<gene>
    <name evidence="2" type="ORF">SAMN05216217_1158</name>
</gene>
<proteinExistence type="predicted"/>
<feature type="domain" description="UGSC-like" evidence="1">
    <location>
        <begin position="1"/>
        <end position="70"/>
    </location>
</feature>
<name>A0A1I4TLZ2_9GAMM</name>
<dbReference type="OrthoDB" id="7620369at2"/>
<dbReference type="EMBL" id="FOUI01000015">
    <property type="protein sequence ID" value="SFM77675.1"/>
    <property type="molecule type" value="Genomic_DNA"/>
</dbReference>
<evidence type="ECO:0000259" key="1">
    <source>
        <dbReference type="Pfam" id="PF24696"/>
    </source>
</evidence>
<keyword evidence="3" id="KW-1185">Reference proteome</keyword>
<accession>A0A1I4TLZ2</accession>
<evidence type="ECO:0000313" key="3">
    <source>
        <dbReference type="Proteomes" id="UP000243629"/>
    </source>
</evidence>
<evidence type="ECO:0000313" key="2">
    <source>
        <dbReference type="EMBL" id="SFM77675.1"/>
    </source>
</evidence>
<dbReference type="Pfam" id="PF24696">
    <property type="entry name" value="UGSC"/>
    <property type="match status" value="1"/>
</dbReference>
<organism evidence="2 3">
    <name type="scientific">Halopseudomonas yangmingensis</name>
    <dbReference type="NCBI Taxonomy" id="1720063"/>
    <lineage>
        <taxon>Bacteria</taxon>
        <taxon>Pseudomonadati</taxon>
        <taxon>Pseudomonadota</taxon>
        <taxon>Gammaproteobacteria</taxon>
        <taxon>Pseudomonadales</taxon>
        <taxon>Pseudomonadaceae</taxon>
        <taxon>Halopseudomonas</taxon>
    </lineage>
</organism>
<protein>
    <recommendedName>
        <fullName evidence="1">UGSC-like domain-containing protein</fullName>
    </recommendedName>
</protein>
<dbReference type="AlphaFoldDB" id="A0A1I4TLZ2"/>
<sequence>MHDIADLESRRIPGVGVASSEFVDAAALQARALGFDPAMVFVPHPIQDRTDDEMRALADAALSEILRLLRAGEGDGN</sequence>
<dbReference type="Proteomes" id="UP000243629">
    <property type="component" value="Unassembled WGS sequence"/>
</dbReference>
<dbReference type="InterPro" id="IPR057767">
    <property type="entry name" value="UGSC-like_dom"/>
</dbReference>
<reference evidence="3" key="1">
    <citation type="submission" date="2016-10" db="EMBL/GenBank/DDBJ databases">
        <authorList>
            <person name="Varghese N."/>
            <person name="Submissions S."/>
        </authorList>
    </citation>
    <scope>NUCLEOTIDE SEQUENCE [LARGE SCALE GENOMIC DNA]</scope>
    <source>
        <strain evidence="3">DSM 24213</strain>
    </source>
</reference>